<dbReference type="EMBL" id="JPWF01000001">
    <property type="protein sequence ID" value="RCK39845.1"/>
    <property type="molecule type" value="Genomic_DNA"/>
</dbReference>
<dbReference type="Proteomes" id="UP000253226">
    <property type="component" value="Unassembled WGS sequence"/>
</dbReference>
<dbReference type="SUPFAM" id="SSF54427">
    <property type="entry name" value="NTF2-like"/>
    <property type="match status" value="1"/>
</dbReference>
<dbReference type="Pfam" id="PF12680">
    <property type="entry name" value="SnoaL_2"/>
    <property type="match status" value="1"/>
</dbReference>
<dbReference type="Gene3D" id="3.10.450.50">
    <property type="match status" value="1"/>
</dbReference>
<evidence type="ECO:0000313" key="3">
    <source>
        <dbReference type="Proteomes" id="UP000253226"/>
    </source>
</evidence>
<reference evidence="2 3" key="1">
    <citation type="submission" date="2014-07" db="EMBL/GenBank/DDBJ databases">
        <title>Draft genome sequence of Thalassospira profundimaris 35.</title>
        <authorList>
            <person name="Lai Q."/>
            <person name="Shao Z."/>
        </authorList>
    </citation>
    <scope>NUCLEOTIDE SEQUENCE [LARGE SCALE GENOMIC DNA]</scope>
    <source>
        <strain evidence="2 3">35</strain>
    </source>
</reference>
<sequence length="106" mass="11685">MDMPNAVKTYFSADQGQNAELLTDIFSSNAIVHDEGESHTGTDAIRAWWLAAKAKYNHVAEPIEANTNGDRVTVRAKVSGTFPNNPVTLDYFFHVKNGKITEMGVE</sequence>
<dbReference type="AlphaFoldDB" id="A0A367WEG6"/>
<protein>
    <recommendedName>
        <fullName evidence="1">SnoaL-like domain-containing protein</fullName>
    </recommendedName>
</protein>
<dbReference type="OrthoDB" id="8684708at2"/>
<accession>A0A367WEG6</accession>
<proteinExistence type="predicted"/>
<gene>
    <name evidence="2" type="ORF">TH19_02025</name>
</gene>
<dbReference type="InterPro" id="IPR037401">
    <property type="entry name" value="SnoaL-like"/>
</dbReference>
<evidence type="ECO:0000313" key="2">
    <source>
        <dbReference type="EMBL" id="RCK39845.1"/>
    </source>
</evidence>
<organism evidence="2 3">
    <name type="scientific">Thalassospira profundimaris</name>
    <dbReference type="NCBI Taxonomy" id="502049"/>
    <lineage>
        <taxon>Bacteria</taxon>
        <taxon>Pseudomonadati</taxon>
        <taxon>Pseudomonadota</taxon>
        <taxon>Alphaproteobacteria</taxon>
        <taxon>Rhodospirillales</taxon>
        <taxon>Thalassospiraceae</taxon>
        <taxon>Thalassospira</taxon>
    </lineage>
</organism>
<comment type="caution">
    <text evidence="2">The sequence shown here is derived from an EMBL/GenBank/DDBJ whole genome shotgun (WGS) entry which is preliminary data.</text>
</comment>
<feature type="domain" description="SnoaL-like" evidence="1">
    <location>
        <begin position="7"/>
        <end position="103"/>
    </location>
</feature>
<dbReference type="InterPro" id="IPR032710">
    <property type="entry name" value="NTF2-like_dom_sf"/>
</dbReference>
<name>A0A367WEG6_9PROT</name>
<evidence type="ECO:0000259" key="1">
    <source>
        <dbReference type="Pfam" id="PF12680"/>
    </source>
</evidence>